<comment type="catalytic activity">
    <reaction evidence="10">
        <text>adenosine(2085) in 23S rRNA + 2 S-adenosyl-L-methionine = N(6)-dimethyladenosine(2085) in 23S rRNA + 2 S-adenosyl-L-homocysteine + 2 H(+)</text>
        <dbReference type="Rhea" id="RHEA:42784"/>
        <dbReference type="Rhea" id="RHEA-COMP:10237"/>
        <dbReference type="Rhea" id="RHEA-COMP:10238"/>
        <dbReference type="ChEBI" id="CHEBI:15378"/>
        <dbReference type="ChEBI" id="CHEBI:57856"/>
        <dbReference type="ChEBI" id="CHEBI:59789"/>
        <dbReference type="ChEBI" id="CHEBI:74411"/>
        <dbReference type="ChEBI" id="CHEBI:74493"/>
        <dbReference type="EC" id="2.1.1.184"/>
    </reaction>
</comment>
<evidence type="ECO:0000259" key="12">
    <source>
        <dbReference type="SMART" id="SM00650"/>
    </source>
</evidence>
<dbReference type="PANTHER" id="PTHR11727:SF7">
    <property type="entry name" value="DIMETHYLADENOSINE TRANSFERASE-RELATED"/>
    <property type="match status" value="1"/>
</dbReference>
<dbReference type="GO" id="GO:0052910">
    <property type="term" value="F:23S rRNA (adenine(2085)-N(6))-dimethyltransferase activity"/>
    <property type="evidence" value="ECO:0007669"/>
    <property type="project" value="UniProtKB-EC"/>
</dbReference>
<evidence type="ECO:0000256" key="11">
    <source>
        <dbReference type="PROSITE-ProRule" id="PRU01026"/>
    </source>
</evidence>
<evidence type="ECO:0000256" key="10">
    <source>
        <dbReference type="ARBA" id="ARBA00049167"/>
    </source>
</evidence>
<gene>
    <name evidence="13" type="ORF">EQ812_12345</name>
</gene>
<organism evidence="13 14">
    <name type="scientific">Staphylococcus lugdunensis</name>
    <dbReference type="NCBI Taxonomy" id="28035"/>
    <lineage>
        <taxon>Bacteria</taxon>
        <taxon>Bacillati</taxon>
        <taxon>Bacillota</taxon>
        <taxon>Bacilli</taxon>
        <taxon>Bacillales</taxon>
        <taxon>Staphylococcaceae</taxon>
        <taxon>Staphylococcus</taxon>
    </lineage>
</organism>
<dbReference type="Proteomes" id="UP000293637">
    <property type="component" value="Unassembled WGS sequence"/>
</dbReference>
<dbReference type="InterPro" id="IPR001737">
    <property type="entry name" value="KsgA/Erm"/>
</dbReference>
<comment type="caution">
    <text evidence="13">The sequence shown here is derived from an EMBL/GenBank/DDBJ whole genome shotgun (WGS) entry which is preliminary data.</text>
</comment>
<dbReference type="RefSeq" id="WP_131512988.1">
    <property type="nucleotide sequence ID" value="NZ_SCHB01000016.1"/>
</dbReference>
<feature type="binding site" evidence="11">
    <location>
        <position position="38"/>
    </location>
    <ligand>
        <name>S-adenosyl-L-methionine</name>
        <dbReference type="ChEBI" id="CHEBI:59789"/>
    </ligand>
</feature>
<evidence type="ECO:0000256" key="2">
    <source>
        <dbReference type="ARBA" id="ARBA00012304"/>
    </source>
</evidence>
<comment type="similarity">
    <text evidence="11">Belongs to the class I-like SAM-binding methyltransferase superfamily. rRNA adenine N(6)-methyltransferase family.</text>
</comment>
<dbReference type="GO" id="GO:0000179">
    <property type="term" value="F:rRNA (adenine-N6,N6-)-dimethyltransferase activity"/>
    <property type="evidence" value="ECO:0007669"/>
    <property type="project" value="UniProtKB-UniRule"/>
</dbReference>
<feature type="non-terminal residue" evidence="13">
    <location>
        <position position="109"/>
    </location>
</feature>
<feature type="binding site" evidence="11">
    <location>
        <position position="11"/>
    </location>
    <ligand>
        <name>S-adenosyl-L-methionine</name>
        <dbReference type="ChEBI" id="CHEBI:59789"/>
    </ligand>
</feature>
<reference evidence="13 14" key="1">
    <citation type="journal article" date="2019" name="Sci. Transl. Med.">
        <title>Quorum sensing between bacterial species on the skin protects against epidermal injury in atopic dermatitis.</title>
        <authorList>
            <person name="Williams M.R."/>
        </authorList>
    </citation>
    <scope>NUCLEOTIDE SEQUENCE [LARGE SCALE GENOMIC DNA]</scope>
    <source>
        <strain evidence="13 14">E7</strain>
    </source>
</reference>
<protein>
    <recommendedName>
        <fullName evidence="3">rRNA adenine N-6-methyltransferase</fullName>
        <ecNumber evidence="2">2.1.1.184</ecNumber>
    </recommendedName>
    <alternativeName>
        <fullName evidence="9">Erythromycin resistance protein</fullName>
    </alternativeName>
    <alternativeName>
        <fullName evidence="8">Macrolide-lincosamide-streptogramin B resistance protein</fullName>
    </alternativeName>
</protein>
<keyword evidence="5 11" id="KW-0808">Transferase</keyword>
<evidence type="ECO:0000256" key="9">
    <source>
        <dbReference type="ARBA" id="ARBA00030809"/>
    </source>
</evidence>
<dbReference type="PANTHER" id="PTHR11727">
    <property type="entry name" value="DIMETHYLADENOSINE TRANSFERASE"/>
    <property type="match status" value="1"/>
</dbReference>
<evidence type="ECO:0000256" key="5">
    <source>
        <dbReference type="ARBA" id="ARBA00022679"/>
    </source>
</evidence>
<evidence type="ECO:0000256" key="4">
    <source>
        <dbReference type="ARBA" id="ARBA00022603"/>
    </source>
</evidence>
<dbReference type="Gene3D" id="3.40.50.150">
    <property type="entry name" value="Vaccinia Virus protein VP39"/>
    <property type="match status" value="1"/>
</dbReference>
<dbReference type="PROSITE" id="PS51689">
    <property type="entry name" value="SAM_RNA_A_N6_MT"/>
    <property type="match status" value="1"/>
</dbReference>
<dbReference type="CDD" id="cd02440">
    <property type="entry name" value="AdoMet_MTases"/>
    <property type="match status" value="1"/>
</dbReference>
<keyword evidence="4 11" id="KW-0489">Methyltransferase</keyword>
<dbReference type="InterPro" id="IPR020596">
    <property type="entry name" value="rRNA_Ade_Mease_Trfase_CS"/>
</dbReference>
<name>A0A4Q9W4R1_STALU</name>
<evidence type="ECO:0000256" key="1">
    <source>
        <dbReference type="ARBA" id="ARBA00003100"/>
    </source>
</evidence>
<feature type="domain" description="Ribosomal RNA adenine methylase transferase N-terminal" evidence="12">
    <location>
        <begin position="18"/>
        <end position="109"/>
    </location>
</feature>
<evidence type="ECO:0000256" key="7">
    <source>
        <dbReference type="ARBA" id="ARBA00022884"/>
    </source>
</evidence>
<dbReference type="PROSITE" id="PS01131">
    <property type="entry name" value="RRNA_A_DIMETH"/>
    <property type="match status" value="1"/>
</dbReference>
<dbReference type="GO" id="GO:0005829">
    <property type="term" value="C:cytosol"/>
    <property type="evidence" value="ECO:0007669"/>
    <property type="project" value="TreeGrafter"/>
</dbReference>
<dbReference type="InterPro" id="IPR029063">
    <property type="entry name" value="SAM-dependent_MTases_sf"/>
</dbReference>
<dbReference type="EMBL" id="SCHB01000016">
    <property type="protein sequence ID" value="TBW69951.1"/>
    <property type="molecule type" value="Genomic_DNA"/>
</dbReference>
<evidence type="ECO:0000256" key="3">
    <source>
        <dbReference type="ARBA" id="ARBA00016505"/>
    </source>
</evidence>
<dbReference type="SMART" id="SM00650">
    <property type="entry name" value="rADc"/>
    <property type="match status" value="1"/>
</dbReference>
<keyword evidence="7 11" id="KW-0694">RNA-binding</keyword>
<evidence type="ECO:0000313" key="14">
    <source>
        <dbReference type="Proteomes" id="UP000293637"/>
    </source>
</evidence>
<sequence length="109" mass="12690">MNKKNIKDSQNFITSKRNVDKIMTNISLNEHDNIFEIGSGKGHFTLELVQRCNFVTAIEIDHKLCKTTENKLVNHDNFQVLNKDILQFKFPKNQSYKIFGNIPYNISTD</sequence>
<evidence type="ECO:0000256" key="8">
    <source>
        <dbReference type="ARBA" id="ARBA00029941"/>
    </source>
</evidence>
<dbReference type="AlphaFoldDB" id="A0A4Q9W4R1"/>
<feature type="binding site" evidence="11">
    <location>
        <position position="13"/>
    </location>
    <ligand>
        <name>S-adenosyl-L-methionine</name>
        <dbReference type="ChEBI" id="CHEBI:59789"/>
    </ligand>
</feature>
<feature type="binding site" evidence="11">
    <location>
        <position position="84"/>
    </location>
    <ligand>
        <name>S-adenosyl-L-methionine</name>
        <dbReference type="ChEBI" id="CHEBI:59789"/>
    </ligand>
</feature>
<evidence type="ECO:0000313" key="13">
    <source>
        <dbReference type="EMBL" id="TBW69951.1"/>
    </source>
</evidence>
<proteinExistence type="inferred from homology"/>
<dbReference type="InterPro" id="IPR020598">
    <property type="entry name" value="rRNA_Ade_methylase_Trfase_N"/>
</dbReference>
<accession>A0A4Q9W4R1</accession>
<dbReference type="EC" id="2.1.1.184" evidence="2"/>
<dbReference type="GO" id="GO:0003723">
    <property type="term" value="F:RNA binding"/>
    <property type="evidence" value="ECO:0007669"/>
    <property type="project" value="UniProtKB-UniRule"/>
</dbReference>
<comment type="function">
    <text evidence="1">This protein produces a dimethylation of the adenine residue at position 2085 in 23S rRNA, resulting in reduced affinity between ribosomes and macrolide-lincosamide-streptogramin B antibiotics.</text>
</comment>
<feature type="binding site" evidence="11">
    <location>
        <position position="59"/>
    </location>
    <ligand>
        <name>S-adenosyl-L-methionine</name>
        <dbReference type="ChEBI" id="CHEBI:59789"/>
    </ligand>
</feature>
<dbReference type="Pfam" id="PF00398">
    <property type="entry name" value="RrnaAD"/>
    <property type="match status" value="1"/>
</dbReference>
<keyword evidence="6 11" id="KW-0949">S-adenosyl-L-methionine</keyword>
<feature type="binding site" evidence="11">
    <location>
        <position position="101"/>
    </location>
    <ligand>
        <name>S-adenosyl-L-methionine</name>
        <dbReference type="ChEBI" id="CHEBI:59789"/>
    </ligand>
</feature>
<dbReference type="SUPFAM" id="SSF53335">
    <property type="entry name" value="S-adenosyl-L-methionine-dependent methyltransferases"/>
    <property type="match status" value="1"/>
</dbReference>
<evidence type="ECO:0000256" key="6">
    <source>
        <dbReference type="ARBA" id="ARBA00022691"/>
    </source>
</evidence>